<dbReference type="WBParaSite" id="TREG1_142620.1">
    <property type="protein sequence ID" value="TREG1_142620.1"/>
    <property type="gene ID" value="TREG1_142620"/>
</dbReference>
<name>A0AA85J5U6_TRIRE</name>
<reference evidence="1" key="1">
    <citation type="submission" date="2022-06" db="EMBL/GenBank/DDBJ databases">
        <authorList>
            <person name="Berger JAMES D."/>
            <person name="Berger JAMES D."/>
        </authorList>
    </citation>
    <scope>NUCLEOTIDE SEQUENCE [LARGE SCALE GENOMIC DNA]</scope>
</reference>
<protein>
    <submittedName>
        <fullName evidence="2">Uncharacterized protein</fullName>
    </submittedName>
</protein>
<proteinExistence type="predicted"/>
<dbReference type="AlphaFoldDB" id="A0AA85J5U6"/>
<keyword evidence="1" id="KW-1185">Reference proteome</keyword>
<dbReference type="Gene3D" id="3.60.10.10">
    <property type="entry name" value="Endonuclease/exonuclease/phosphatase"/>
    <property type="match status" value="1"/>
</dbReference>
<dbReference type="Proteomes" id="UP000050795">
    <property type="component" value="Unassembled WGS sequence"/>
</dbReference>
<dbReference type="SUPFAM" id="SSF56219">
    <property type="entry name" value="DNase I-like"/>
    <property type="match status" value="1"/>
</dbReference>
<reference evidence="2" key="2">
    <citation type="submission" date="2023-11" db="UniProtKB">
        <authorList>
            <consortium name="WormBaseParasite"/>
        </authorList>
    </citation>
    <scope>IDENTIFICATION</scope>
</reference>
<evidence type="ECO:0000313" key="2">
    <source>
        <dbReference type="WBParaSite" id="TREG1_142620.1"/>
    </source>
</evidence>
<sequence>MCGGVATFIHSKWSISNKVCFKFSNDYIDCITVRCRPKHLSKYKFIYISNVYVSPGCTILDLSMFADEFTAFAAACFENSLSIVTGDFNACDHSFLISLGHDNIINFATRLGKTWI</sequence>
<evidence type="ECO:0000313" key="1">
    <source>
        <dbReference type="Proteomes" id="UP000050795"/>
    </source>
</evidence>
<accession>A0AA85J5U6</accession>
<dbReference type="InterPro" id="IPR036691">
    <property type="entry name" value="Endo/exonu/phosph_ase_sf"/>
</dbReference>
<organism evidence="1 2">
    <name type="scientific">Trichobilharzia regenti</name>
    <name type="common">Nasal bird schistosome</name>
    <dbReference type="NCBI Taxonomy" id="157069"/>
    <lineage>
        <taxon>Eukaryota</taxon>
        <taxon>Metazoa</taxon>
        <taxon>Spiralia</taxon>
        <taxon>Lophotrochozoa</taxon>
        <taxon>Platyhelminthes</taxon>
        <taxon>Trematoda</taxon>
        <taxon>Digenea</taxon>
        <taxon>Strigeidida</taxon>
        <taxon>Schistosomatoidea</taxon>
        <taxon>Schistosomatidae</taxon>
        <taxon>Trichobilharzia</taxon>
    </lineage>
</organism>